<evidence type="ECO:0000256" key="1">
    <source>
        <dbReference type="ARBA" id="ARBA00022801"/>
    </source>
</evidence>
<dbReference type="GO" id="GO:0008829">
    <property type="term" value="F:dCTP deaminase activity"/>
    <property type="evidence" value="ECO:0007669"/>
    <property type="project" value="InterPro"/>
</dbReference>
<dbReference type="CDD" id="cd07557">
    <property type="entry name" value="trimeric_dUTPase"/>
    <property type="match status" value="1"/>
</dbReference>
<protein>
    <submittedName>
        <fullName evidence="3">dCTP deaminase</fullName>
    </submittedName>
</protein>
<dbReference type="InterPro" id="IPR011962">
    <property type="entry name" value="dCTP_deaminase"/>
</dbReference>
<reference evidence="3 4" key="1">
    <citation type="submission" date="2016-10" db="EMBL/GenBank/DDBJ databases">
        <authorList>
            <person name="de Groot N.N."/>
        </authorList>
    </citation>
    <scope>NUCLEOTIDE SEQUENCE [LARGE SCALE GENOMIC DNA]</scope>
    <source>
        <strain evidence="3 4">CGMCC 1.7727</strain>
    </source>
</reference>
<evidence type="ECO:0000313" key="4">
    <source>
        <dbReference type="Proteomes" id="UP000199687"/>
    </source>
</evidence>
<keyword evidence="1" id="KW-0378">Hydrolase</keyword>
<dbReference type="InterPro" id="IPR036157">
    <property type="entry name" value="dUTPase-like_sf"/>
</dbReference>
<dbReference type="SUPFAM" id="SSF51283">
    <property type="entry name" value="dUTPase-like"/>
    <property type="match status" value="1"/>
</dbReference>
<evidence type="ECO:0000256" key="2">
    <source>
        <dbReference type="ARBA" id="ARBA00023080"/>
    </source>
</evidence>
<dbReference type="AlphaFoldDB" id="A0A1H9W4Q2"/>
<dbReference type="STRING" id="531814.SAMN04487944_1362"/>
<organism evidence="3 4">
    <name type="scientific">Gracilibacillus ureilyticus</name>
    <dbReference type="NCBI Taxonomy" id="531814"/>
    <lineage>
        <taxon>Bacteria</taxon>
        <taxon>Bacillati</taxon>
        <taxon>Bacillota</taxon>
        <taxon>Bacilli</taxon>
        <taxon>Bacillales</taxon>
        <taxon>Bacillaceae</taxon>
        <taxon>Gracilibacillus</taxon>
    </lineage>
</organism>
<keyword evidence="2" id="KW-0546">Nucleotide metabolism</keyword>
<dbReference type="GO" id="GO:0006229">
    <property type="term" value="P:dUTP biosynthetic process"/>
    <property type="evidence" value="ECO:0007669"/>
    <property type="project" value="InterPro"/>
</dbReference>
<proteinExistence type="predicted"/>
<dbReference type="Pfam" id="PF22769">
    <property type="entry name" value="DCD"/>
    <property type="match status" value="1"/>
</dbReference>
<name>A0A1H9W4Q2_9BACI</name>
<gene>
    <name evidence="3" type="ORF">SAMN04487944_1362</name>
</gene>
<keyword evidence="4" id="KW-1185">Reference proteome</keyword>
<dbReference type="PANTHER" id="PTHR42680">
    <property type="entry name" value="DCTP DEAMINASE"/>
    <property type="match status" value="1"/>
</dbReference>
<evidence type="ECO:0000313" key="3">
    <source>
        <dbReference type="EMBL" id="SES28868.1"/>
    </source>
</evidence>
<sequence length="201" mass="22612">MTVLTSELIKERLNMSDETYEQKLIVTPILEKTQLNGASIDLRLGTEFKVSIPTKSPLLGTISEPIDQFFQTTYRSFGEDFILYPNQLVLVNTFEYIRIPNDLVGMINTRSSLSRLGININSLIHSGYAGTLTLQIENNGVNAINLTCGMRFIQMILFSGETVPQSYLSNSFSKYISNTSPILSQINRDSDLDTLRKLTKD</sequence>
<dbReference type="Proteomes" id="UP000199687">
    <property type="component" value="Unassembled WGS sequence"/>
</dbReference>
<dbReference type="PANTHER" id="PTHR42680:SF3">
    <property type="entry name" value="DCTP DEAMINASE"/>
    <property type="match status" value="1"/>
</dbReference>
<dbReference type="Gene3D" id="2.70.40.10">
    <property type="match status" value="1"/>
</dbReference>
<dbReference type="NCBIfam" id="TIGR02274">
    <property type="entry name" value="dCTP_deam"/>
    <property type="match status" value="1"/>
</dbReference>
<accession>A0A1H9W4Q2</accession>
<dbReference type="EMBL" id="FOGL01000036">
    <property type="protein sequence ID" value="SES28868.1"/>
    <property type="molecule type" value="Genomic_DNA"/>
</dbReference>
<dbReference type="InterPro" id="IPR033704">
    <property type="entry name" value="dUTPase_trimeric"/>
</dbReference>